<dbReference type="Proteomes" id="UP000613840">
    <property type="component" value="Unassembled WGS sequence"/>
</dbReference>
<dbReference type="GO" id="GO:0003700">
    <property type="term" value="F:DNA-binding transcription factor activity"/>
    <property type="evidence" value="ECO:0007669"/>
    <property type="project" value="InterPro"/>
</dbReference>
<keyword evidence="4" id="KW-0804">Transcription</keyword>
<evidence type="ECO:0000256" key="4">
    <source>
        <dbReference type="ARBA" id="ARBA00023163"/>
    </source>
</evidence>
<dbReference type="InterPro" id="IPR003313">
    <property type="entry name" value="AraC-bd"/>
</dbReference>
<dbReference type="InterPro" id="IPR018062">
    <property type="entry name" value="HTH_AraC-typ_CS"/>
</dbReference>
<dbReference type="Gene3D" id="2.60.120.280">
    <property type="entry name" value="Regulatory protein AraC"/>
    <property type="match status" value="1"/>
</dbReference>
<name>A0A917W1R3_9ACTN</name>
<dbReference type="InterPro" id="IPR050204">
    <property type="entry name" value="AraC_XylS_family_regulators"/>
</dbReference>
<dbReference type="GO" id="GO:0043565">
    <property type="term" value="F:sequence-specific DNA binding"/>
    <property type="evidence" value="ECO:0007669"/>
    <property type="project" value="InterPro"/>
</dbReference>
<accession>A0A917W1R3</accession>
<dbReference type="PRINTS" id="PR00032">
    <property type="entry name" value="HTHARAC"/>
</dbReference>
<keyword evidence="1" id="KW-0805">Transcription regulation</keyword>
<dbReference type="PANTHER" id="PTHR46796">
    <property type="entry name" value="HTH-TYPE TRANSCRIPTIONAL ACTIVATOR RHAS-RELATED"/>
    <property type="match status" value="1"/>
</dbReference>
<dbReference type="PANTHER" id="PTHR46796:SF6">
    <property type="entry name" value="ARAC SUBFAMILY"/>
    <property type="match status" value="1"/>
</dbReference>
<evidence type="ECO:0000256" key="3">
    <source>
        <dbReference type="ARBA" id="ARBA00023159"/>
    </source>
</evidence>
<dbReference type="PROSITE" id="PS00041">
    <property type="entry name" value="HTH_ARAC_FAMILY_1"/>
    <property type="match status" value="1"/>
</dbReference>
<evidence type="ECO:0000256" key="2">
    <source>
        <dbReference type="ARBA" id="ARBA00023125"/>
    </source>
</evidence>
<dbReference type="EMBL" id="BMMZ01000002">
    <property type="protein sequence ID" value="GGL52330.1"/>
    <property type="molecule type" value="Genomic_DNA"/>
</dbReference>
<organism evidence="6 7">
    <name type="scientific">Microlunatus endophyticus</name>
    <dbReference type="NCBI Taxonomy" id="1716077"/>
    <lineage>
        <taxon>Bacteria</taxon>
        <taxon>Bacillati</taxon>
        <taxon>Actinomycetota</taxon>
        <taxon>Actinomycetes</taxon>
        <taxon>Propionibacteriales</taxon>
        <taxon>Propionibacteriaceae</taxon>
        <taxon>Microlunatus</taxon>
    </lineage>
</organism>
<dbReference type="InterPro" id="IPR018060">
    <property type="entry name" value="HTH_AraC"/>
</dbReference>
<dbReference type="Pfam" id="PF12833">
    <property type="entry name" value="HTH_18"/>
    <property type="match status" value="1"/>
</dbReference>
<evidence type="ECO:0000313" key="6">
    <source>
        <dbReference type="EMBL" id="GGL52330.1"/>
    </source>
</evidence>
<keyword evidence="2" id="KW-0238">DNA-binding</keyword>
<feature type="domain" description="HTH araC/xylS-type" evidence="5">
    <location>
        <begin position="159"/>
        <end position="257"/>
    </location>
</feature>
<protein>
    <submittedName>
        <fullName evidence="6">AraC family transcriptional regulator</fullName>
    </submittedName>
</protein>
<dbReference type="PROSITE" id="PS01124">
    <property type="entry name" value="HTH_ARAC_FAMILY_2"/>
    <property type="match status" value="1"/>
</dbReference>
<dbReference type="InterPro" id="IPR020449">
    <property type="entry name" value="Tscrpt_reg_AraC-type_HTH"/>
</dbReference>
<evidence type="ECO:0000259" key="5">
    <source>
        <dbReference type="PROSITE" id="PS01124"/>
    </source>
</evidence>
<keyword evidence="7" id="KW-1185">Reference proteome</keyword>
<dbReference type="SUPFAM" id="SSF46689">
    <property type="entry name" value="Homeodomain-like"/>
    <property type="match status" value="2"/>
</dbReference>
<dbReference type="Gene3D" id="1.10.10.60">
    <property type="entry name" value="Homeodomain-like"/>
    <property type="match status" value="2"/>
</dbReference>
<reference evidence="6" key="1">
    <citation type="journal article" date="2014" name="Int. J. Syst. Evol. Microbiol.">
        <title>Complete genome sequence of Corynebacterium casei LMG S-19264T (=DSM 44701T), isolated from a smear-ripened cheese.</title>
        <authorList>
            <consortium name="US DOE Joint Genome Institute (JGI-PGF)"/>
            <person name="Walter F."/>
            <person name="Albersmeier A."/>
            <person name="Kalinowski J."/>
            <person name="Ruckert C."/>
        </authorList>
    </citation>
    <scope>NUCLEOTIDE SEQUENCE</scope>
    <source>
        <strain evidence="6">CGMCC 4.7306</strain>
    </source>
</reference>
<dbReference type="SUPFAM" id="SSF51215">
    <property type="entry name" value="Regulatory protein AraC"/>
    <property type="match status" value="1"/>
</dbReference>
<dbReference type="AlphaFoldDB" id="A0A917W1R3"/>
<proteinExistence type="predicted"/>
<evidence type="ECO:0000313" key="7">
    <source>
        <dbReference type="Proteomes" id="UP000613840"/>
    </source>
</evidence>
<dbReference type="Pfam" id="PF02311">
    <property type="entry name" value="AraC_binding"/>
    <property type="match status" value="1"/>
</dbReference>
<reference evidence="6" key="2">
    <citation type="submission" date="2020-09" db="EMBL/GenBank/DDBJ databases">
        <authorList>
            <person name="Sun Q."/>
            <person name="Zhou Y."/>
        </authorList>
    </citation>
    <scope>NUCLEOTIDE SEQUENCE</scope>
    <source>
        <strain evidence="6">CGMCC 4.7306</strain>
    </source>
</reference>
<evidence type="ECO:0000256" key="1">
    <source>
        <dbReference type="ARBA" id="ARBA00023015"/>
    </source>
</evidence>
<dbReference type="InterPro" id="IPR037923">
    <property type="entry name" value="HTH-like"/>
</dbReference>
<comment type="caution">
    <text evidence="6">The sequence shown here is derived from an EMBL/GenBank/DDBJ whole genome shotgun (WGS) entry which is preliminary data.</text>
</comment>
<gene>
    <name evidence="6" type="ORF">GCM10011575_08320</name>
</gene>
<sequence length="260" mass="29085">MARLVAGEFDVGVGYATYRSRGTTDWLLIHTLAGEGRLGTDGPDVRALPDTTTLVRPATRHDYGVEQTLQHWHFLYVHFHPRPDWDPLLVWPEAAVGIGQIRPDLEVAGQICTALRDCVRHDTGTERNRELSAMNALEAALLLCDTQHPVLPAVDERVQAALKLIADRLAGDLDVARLAAAAGLSASRFAHLFRSQLGVSPQQFVERRRLESAARLLDLDDRPIGTIAAEVGFTDPIYFSTRFRRWYGVSPRGYRDRRLR</sequence>
<dbReference type="SMART" id="SM00342">
    <property type="entry name" value="HTH_ARAC"/>
    <property type="match status" value="1"/>
</dbReference>
<dbReference type="InterPro" id="IPR009057">
    <property type="entry name" value="Homeodomain-like_sf"/>
</dbReference>
<keyword evidence="3" id="KW-0010">Activator</keyword>